<organism evidence="2 3">
    <name type="scientific">Iphiclides podalirius</name>
    <name type="common">scarce swallowtail</name>
    <dbReference type="NCBI Taxonomy" id="110791"/>
    <lineage>
        <taxon>Eukaryota</taxon>
        <taxon>Metazoa</taxon>
        <taxon>Ecdysozoa</taxon>
        <taxon>Arthropoda</taxon>
        <taxon>Hexapoda</taxon>
        <taxon>Insecta</taxon>
        <taxon>Pterygota</taxon>
        <taxon>Neoptera</taxon>
        <taxon>Endopterygota</taxon>
        <taxon>Lepidoptera</taxon>
        <taxon>Glossata</taxon>
        <taxon>Ditrysia</taxon>
        <taxon>Papilionoidea</taxon>
        <taxon>Papilionidae</taxon>
        <taxon>Papilioninae</taxon>
        <taxon>Iphiclides</taxon>
    </lineage>
</organism>
<protein>
    <submittedName>
        <fullName evidence="2">Uncharacterized protein</fullName>
    </submittedName>
</protein>
<evidence type="ECO:0000256" key="1">
    <source>
        <dbReference type="SAM" id="MobiDB-lite"/>
    </source>
</evidence>
<proteinExistence type="predicted"/>
<accession>A0ABN8I6Q5</accession>
<reference evidence="2" key="1">
    <citation type="submission" date="2022-03" db="EMBL/GenBank/DDBJ databases">
        <authorList>
            <person name="Martin H S."/>
        </authorList>
    </citation>
    <scope>NUCLEOTIDE SEQUENCE</scope>
</reference>
<feature type="region of interest" description="Disordered" evidence="1">
    <location>
        <begin position="1"/>
        <end position="89"/>
    </location>
</feature>
<dbReference type="EMBL" id="OW152831">
    <property type="protein sequence ID" value="CAH2049643.1"/>
    <property type="molecule type" value="Genomic_DNA"/>
</dbReference>
<sequence>MATLAQASGQRRPHRANTPNGMADGRTGPAVARVGRDRPGTVRGAQTRRRRPPPPSLSPLGPPARLPPPGALHPRRRRLASATRDLHCV</sequence>
<feature type="compositionally biased region" description="Pro residues" evidence="1">
    <location>
        <begin position="53"/>
        <end position="71"/>
    </location>
</feature>
<feature type="non-terminal residue" evidence="2">
    <location>
        <position position="89"/>
    </location>
</feature>
<keyword evidence="3" id="KW-1185">Reference proteome</keyword>
<name>A0ABN8I6Q5_9NEOP</name>
<evidence type="ECO:0000313" key="3">
    <source>
        <dbReference type="Proteomes" id="UP000837857"/>
    </source>
</evidence>
<dbReference type="Proteomes" id="UP000837857">
    <property type="component" value="Chromosome 19"/>
</dbReference>
<gene>
    <name evidence="2" type="ORF">IPOD504_LOCUS6977</name>
</gene>
<evidence type="ECO:0000313" key="2">
    <source>
        <dbReference type="EMBL" id="CAH2049643.1"/>
    </source>
</evidence>